<feature type="signal peptide" evidence="1">
    <location>
        <begin position="1"/>
        <end position="15"/>
    </location>
</feature>
<name>A0AAF3EQV6_9BILA</name>
<protein>
    <submittedName>
        <fullName evidence="3">Uncharacterized protein</fullName>
    </submittedName>
</protein>
<dbReference type="Proteomes" id="UP000887575">
    <property type="component" value="Unassembled WGS sequence"/>
</dbReference>
<evidence type="ECO:0000256" key="1">
    <source>
        <dbReference type="SAM" id="SignalP"/>
    </source>
</evidence>
<reference evidence="3" key="1">
    <citation type="submission" date="2024-02" db="UniProtKB">
        <authorList>
            <consortium name="WormBaseParasite"/>
        </authorList>
    </citation>
    <scope>IDENTIFICATION</scope>
</reference>
<sequence length="239" mass="27430">MIVLAIFFLLGKSNGLNQLATTTPAIREGDKVLDDLINPKGYPFTTRVYFPNGKSSTWFRSWRYIHHGLQGAEVAECSENGLPMKVKHIYYWPGDHISFPCKVCQRGLDSNGKIKTWGWAAKVYDFFDHYQKNKKLQHADVGVQFLPLKSEINIRSMEFDGSGDSDPSYGNQIQAKEHGSFPHIRRQRFERIGNTLHIHKAEARAAGVYFCYDDTAINLVRYFYILHAMTPVNEVKRIL</sequence>
<feature type="chain" id="PRO_5042046628" evidence="1">
    <location>
        <begin position="16"/>
        <end position="239"/>
    </location>
</feature>
<proteinExistence type="predicted"/>
<keyword evidence="2" id="KW-1185">Reference proteome</keyword>
<evidence type="ECO:0000313" key="2">
    <source>
        <dbReference type="Proteomes" id="UP000887575"/>
    </source>
</evidence>
<evidence type="ECO:0000313" key="3">
    <source>
        <dbReference type="WBParaSite" id="MBELARI_LOCUS16481"/>
    </source>
</evidence>
<organism evidence="2 3">
    <name type="scientific">Mesorhabditis belari</name>
    <dbReference type="NCBI Taxonomy" id="2138241"/>
    <lineage>
        <taxon>Eukaryota</taxon>
        <taxon>Metazoa</taxon>
        <taxon>Ecdysozoa</taxon>
        <taxon>Nematoda</taxon>
        <taxon>Chromadorea</taxon>
        <taxon>Rhabditida</taxon>
        <taxon>Rhabditina</taxon>
        <taxon>Rhabditomorpha</taxon>
        <taxon>Rhabditoidea</taxon>
        <taxon>Rhabditidae</taxon>
        <taxon>Mesorhabditinae</taxon>
        <taxon>Mesorhabditis</taxon>
    </lineage>
</organism>
<keyword evidence="1" id="KW-0732">Signal</keyword>
<dbReference type="WBParaSite" id="MBELARI_LOCUS16481">
    <property type="protein sequence ID" value="MBELARI_LOCUS16481"/>
    <property type="gene ID" value="MBELARI_LOCUS16481"/>
</dbReference>
<dbReference type="AlphaFoldDB" id="A0AAF3EQV6"/>
<accession>A0AAF3EQV6</accession>